<gene>
    <name evidence="5" type="ORF">KDL01_36860</name>
</gene>
<reference evidence="5" key="1">
    <citation type="submission" date="2021-04" db="EMBL/GenBank/DDBJ databases">
        <title>Genome based classification of Actinospica acidithermotolerans sp. nov., an actinobacterium isolated from an Indonesian hot spring.</title>
        <authorList>
            <person name="Kusuma A.B."/>
            <person name="Putra K.E."/>
            <person name="Nafisah S."/>
            <person name="Loh J."/>
            <person name="Nouioui I."/>
            <person name="Goodfellow M."/>
        </authorList>
    </citation>
    <scope>NUCLEOTIDE SEQUENCE</scope>
    <source>
        <strain evidence="5">CSCA 57</strain>
    </source>
</reference>
<dbReference type="GO" id="GO:0008658">
    <property type="term" value="F:penicillin binding"/>
    <property type="evidence" value="ECO:0007669"/>
    <property type="project" value="InterPro"/>
</dbReference>
<dbReference type="PANTHER" id="PTHR30627:SF24">
    <property type="entry name" value="PENICILLIN-BINDING PROTEIN 4B"/>
    <property type="match status" value="1"/>
</dbReference>
<dbReference type="RefSeq" id="WP_212533345.1">
    <property type="nucleotide sequence ID" value="NZ_JAGSOG010000345.1"/>
</dbReference>
<evidence type="ECO:0000313" key="5">
    <source>
        <dbReference type="EMBL" id="MBR7838897.1"/>
    </source>
</evidence>
<dbReference type="Pfam" id="PF05223">
    <property type="entry name" value="MecA_N"/>
    <property type="match status" value="1"/>
</dbReference>
<dbReference type="Pfam" id="PF00905">
    <property type="entry name" value="Transpeptidase"/>
    <property type="match status" value="1"/>
</dbReference>
<dbReference type="InterPro" id="IPR012338">
    <property type="entry name" value="Beta-lactam/transpept-like"/>
</dbReference>
<feature type="domain" description="NTF2-like N-terminal transpeptidase" evidence="4">
    <location>
        <begin position="73"/>
        <end position="178"/>
    </location>
</feature>
<name>A0A941EYS6_9ACTN</name>
<evidence type="ECO:0000256" key="1">
    <source>
        <dbReference type="SAM" id="MobiDB-lite"/>
    </source>
</evidence>
<dbReference type="GO" id="GO:0005886">
    <property type="term" value="C:plasma membrane"/>
    <property type="evidence" value="ECO:0007669"/>
    <property type="project" value="TreeGrafter"/>
</dbReference>
<protein>
    <recommendedName>
        <fullName evidence="7">Penicillin-binding protein</fullName>
    </recommendedName>
</protein>
<keyword evidence="2" id="KW-0812">Transmembrane</keyword>
<sequence>MYEFEYDESEPPRPRRRRVLWFGGAAVAVAVAGALYAAYTVLSSGSPMSAPTSAGAGAGSSSAGPSPVSQQAAQRTAQAFLSDWQAGNYAAAANLTDSPAAAKAALAAYRSGLGLRALTLKLQDANAYGDAMYGVAATVSSGSAKATWSYTTQLQVYTGSQGPIVQWQPDVLAPNLAPGMSLSVQAVAPSGGTVTDAKGNALSAESDPGLQRIATLLEGAANTGNASAGTSGLDVVYDGSDGTPLTQIQPVALTQPVAHGLATTIDPKVQTAAMNAVQLDPQTSIAVIQPSTGYILAIANNDGDNDDALTAQIAPGSTMKVVTSAALLNQGMSMHTDVACPYAFTVTAVAFHNSDGETEPADTPLISDFAASCNNAFTSQYQKLADGTLAETAKTYFGLNERWDIGLGQATTYFTMPPAAEDSELAAESFGQGVLQTAPLAMASVAATVDTGVFHQPILLPGAHQISATALPSSTASQLRSMMRAVVTYSDGTAANVGFGPDVYAKTGTADHGAAGTKANSWMIAYDPSKDVAIACVVLDGGFGNEAAGPVVKSVLDAL</sequence>
<feature type="region of interest" description="Disordered" evidence="1">
    <location>
        <begin position="50"/>
        <end position="69"/>
    </location>
</feature>
<keyword evidence="2" id="KW-1133">Transmembrane helix</keyword>
<keyword evidence="2" id="KW-0472">Membrane</keyword>
<keyword evidence="6" id="KW-1185">Reference proteome</keyword>
<dbReference type="InterPro" id="IPR050515">
    <property type="entry name" value="Beta-lactam/transpept"/>
</dbReference>
<dbReference type="EMBL" id="JAGSOG010000345">
    <property type="protein sequence ID" value="MBR7838897.1"/>
    <property type="molecule type" value="Genomic_DNA"/>
</dbReference>
<evidence type="ECO:0000259" key="3">
    <source>
        <dbReference type="Pfam" id="PF00905"/>
    </source>
</evidence>
<dbReference type="GO" id="GO:0046677">
    <property type="term" value="P:response to antibiotic"/>
    <property type="evidence" value="ECO:0007669"/>
    <property type="project" value="InterPro"/>
</dbReference>
<evidence type="ECO:0008006" key="7">
    <source>
        <dbReference type="Google" id="ProtNLM"/>
    </source>
</evidence>
<dbReference type="SUPFAM" id="SSF56601">
    <property type="entry name" value="beta-lactamase/transpeptidase-like"/>
    <property type="match status" value="1"/>
</dbReference>
<evidence type="ECO:0000313" key="6">
    <source>
        <dbReference type="Proteomes" id="UP000675781"/>
    </source>
</evidence>
<dbReference type="GO" id="GO:0071972">
    <property type="term" value="F:peptidoglycan L,D-transpeptidase activity"/>
    <property type="evidence" value="ECO:0007669"/>
    <property type="project" value="TreeGrafter"/>
</dbReference>
<feature type="domain" description="Penicillin-binding protein transpeptidase" evidence="3">
    <location>
        <begin position="284"/>
        <end position="556"/>
    </location>
</feature>
<accession>A0A941EYS6</accession>
<comment type="caution">
    <text evidence="5">The sequence shown here is derived from an EMBL/GenBank/DDBJ whole genome shotgun (WGS) entry which is preliminary data.</text>
</comment>
<dbReference type="InterPro" id="IPR007887">
    <property type="entry name" value="MecA_N"/>
</dbReference>
<dbReference type="Proteomes" id="UP000675781">
    <property type="component" value="Unassembled WGS sequence"/>
</dbReference>
<dbReference type="Gene3D" id="3.40.710.10">
    <property type="entry name" value="DD-peptidase/beta-lactamase superfamily"/>
    <property type="match status" value="1"/>
</dbReference>
<proteinExistence type="predicted"/>
<feature type="transmembrane region" description="Helical" evidence="2">
    <location>
        <begin position="19"/>
        <end position="39"/>
    </location>
</feature>
<dbReference type="GO" id="GO:0071555">
    <property type="term" value="P:cell wall organization"/>
    <property type="evidence" value="ECO:0007669"/>
    <property type="project" value="TreeGrafter"/>
</dbReference>
<evidence type="ECO:0000256" key="2">
    <source>
        <dbReference type="SAM" id="Phobius"/>
    </source>
</evidence>
<dbReference type="AlphaFoldDB" id="A0A941EYS6"/>
<organism evidence="5 6">
    <name type="scientific">Actinospica durhamensis</name>
    <dbReference type="NCBI Taxonomy" id="1508375"/>
    <lineage>
        <taxon>Bacteria</taxon>
        <taxon>Bacillati</taxon>
        <taxon>Actinomycetota</taxon>
        <taxon>Actinomycetes</taxon>
        <taxon>Catenulisporales</taxon>
        <taxon>Actinospicaceae</taxon>
        <taxon>Actinospica</taxon>
    </lineage>
</organism>
<dbReference type="PANTHER" id="PTHR30627">
    <property type="entry name" value="PEPTIDOGLYCAN D,D-TRANSPEPTIDASE"/>
    <property type="match status" value="1"/>
</dbReference>
<dbReference type="InterPro" id="IPR001460">
    <property type="entry name" value="PCN-bd_Tpept"/>
</dbReference>
<evidence type="ECO:0000259" key="4">
    <source>
        <dbReference type="Pfam" id="PF05223"/>
    </source>
</evidence>